<protein>
    <submittedName>
        <fullName evidence="2">Docking protein 6</fullName>
    </submittedName>
</protein>
<evidence type="ECO:0000313" key="3">
    <source>
        <dbReference type="Proteomes" id="UP001476798"/>
    </source>
</evidence>
<feature type="domain" description="IRS-type PTB" evidence="1">
    <location>
        <begin position="1"/>
        <end position="91"/>
    </location>
</feature>
<dbReference type="InterPro" id="IPR050996">
    <property type="entry name" value="Docking_Protein_DOK"/>
</dbReference>
<dbReference type="Pfam" id="PF02174">
    <property type="entry name" value="IRS"/>
    <property type="match status" value="1"/>
</dbReference>
<evidence type="ECO:0000259" key="1">
    <source>
        <dbReference type="PROSITE" id="PS51064"/>
    </source>
</evidence>
<dbReference type="SMART" id="SM00310">
    <property type="entry name" value="PTBI"/>
    <property type="match status" value="1"/>
</dbReference>
<dbReference type="InterPro" id="IPR011993">
    <property type="entry name" value="PH-like_dom_sf"/>
</dbReference>
<proteinExistence type="predicted"/>
<dbReference type="Proteomes" id="UP001476798">
    <property type="component" value="Unassembled WGS sequence"/>
</dbReference>
<keyword evidence="3" id="KW-1185">Reference proteome</keyword>
<dbReference type="SMART" id="SM01244">
    <property type="entry name" value="IRS"/>
    <property type="match status" value="1"/>
</dbReference>
<dbReference type="InterPro" id="IPR002404">
    <property type="entry name" value="IRS_PTB"/>
</dbReference>
<comment type="caution">
    <text evidence="2">The sequence shown here is derived from an EMBL/GenBank/DDBJ whole genome shotgun (WGS) entry which is preliminary data.</text>
</comment>
<evidence type="ECO:0000313" key="2">
    <source>
        <dbReference type="EMBL" id="MEQ2172891.1"/>
    </source>
</evidence>
<dbReference type="EMBL" id="JAHRIO010043138">
    <property type="protein sequence ID" value="MEQ2172891.1"/>
    <property type="molecule type" value="Genomic_DNA"/>
</dbReference>
<dbReference type="SUPFAM" id="SSF50729">
    <property type="entry name" value="PH domain-like"/>
    <property type="match status" value="1"/>
</dbReference>
<dbReference type="PROSITE" id="PS51064">
    <property type="entry name" value="IRS_PTB"/>
    <property type="match status" value="1"/>
</dbReference>
<name>A0ABV0NNC0_9TELE</name>
<organism evidence="2 3">
    <name type="scientific">Goodea atripinnis</name>
    <dbReference type="NCBI Taxonomy" id="208336"/>
    <lineage>
        <taxon>Eukaryota</taxon>
        <taxon>Metazoa</taxon>
        <taxon>Chordata</taxon>
        <taxon>Craniata</taxon>
        <taxon>Vertebrata</taxon>
        <taxon>Euteleostomi</taxon>
        <taxon>Actinopterygii</taxon>
        <taxon>Neopterygii</taxon>
        <taxon>Teleostei</taxon>
        <taxon>Neoteleostei</taxon>
        <taxon>Acanthomorphata</taxon>
        <taxon>Ovalentaria</taxon>
        <taxon>Atherinomorphae</taxon>
        <taxon>Cyprinodontiformes</taxon>
        <taxon>Goodeidae</taxon>
        <taxon>Goodea</taxon>
    </lineage>
</organism>
<reference evidence="2 3" key="1">
    <citation type="submission" date="2021-06" db="EMBL/GenBank/DDBJ databases">
        <authorList>
            <person name="Palmer J.M."/>
        </authorList>
    </citation>
    <scope>NUCLEOTIDE SEQUENCE [LARGE SCALE GENOMIC DNA]</scope>
    <source>
        <strain evidence="2 3">GA_2019</strain>
        <tissue evidence="2">Muscle</tissue>
    </source>
</reference>
<dbReference type="PANTHER" id="PTHR21258:SF43">
    <property type="entry name" value="DOCKING PROTEIN 6"/>
    <property type="match status" value="1"/>
</dbReference>
<gene>
    <name evidence="2" type="primary">DOK6</name>
    <name evidence="2" type="ORF">GOODEAATRI_026043</name>
</gene>
<accession>A0ABV0NNC0</accession>
<sequence length="147" mass="17514">MPTPNLDIYGECTMQITHENIYLWDIHNARLKLIMWPLSSLRRYGRDSTWFTFEMCDTGEGLFTFQTREGEMIYQRVHSATLAIAQQHERMIEEMEKSSQPCLVSDVRWPYGYAPGPRNLGNISKSSYWYRQEFTNYQTTVWLFDFT</sequence>
<dbReference type="Gene3D" id="2.30.29.30">
    <property type="entry name" value="Pleckstrin-homology domain (PH domain)/Phosphotyrosine-binding domain (PTB)"/>
    <property type="match status" value="1"/>
</dbReference>
<dbReference type="PANTHER" id="PTHR21258">
    <property type="entry name" value="DOCKING PROTEIN RELATED"/>
    <property type="match status" value="1"/>
</dbReference>